<evidence type="ECO:0000256" key="2">
    <source>
        <dbReference type="ARBA" id="ARBA00023235"/>
    </source>
</evidence>
<feature type="site" description="Transition state stabilizer" evidence="5">
    <location>
        <position position="157"/>
    </location>
</feature>
<dbReference type="AlphaFoldDB" id="G7H1Z2"/>
<feature type="binding site" evidence="4">
    <location>
        <begin position="8"/>
        <end position="15"/>
    </location>
    <ligand>
        <name>substrate</name>
    </ligand>
</feature>
<dbReference type="GO" id="GO:0005737">
    <property type="term" value="C:cytoplasm"/>
    <property type="evidence" value="ECO:0007669"/>
    <property type="project" value="TreeGrafter"/>
</dbReference>
<dbReference type="Gene3D" id="3.40.50.1240">
    <property type="entry name" value="Phosphoglycerate mutase-like"/>
    <property type="match status" value="1"/>
</dbReference>
<protein>
    <submittedName>
        <fullName evidence="6">Putative phosphoglycerate mutase</fullName>
    </submittedName>
</protein>
<dbReference type="STRING" id="1073574.GOARA_048_00690"/>
<dbReference type="SUPFAM" id="SSF53254">
    <property type="entry name" value="Phosphoglycerate mutase-like"/>
    <property type="match status" value="1"/>
</dbReference>
<dbReference type="GO" id="GO:0016791">
    <property type="term" value="F:phosphatase activity"/>
    <property type="evidence" value="ECO:0007669"/>
    <property type="project" value="TreeGrafter"/>
</dbReference>
<keyword evidence="7" id="KW-1185">Reference proteome</keyword>
<evidence type="ECO:0000256" key="3">
    <source>
        <dbReference type="PIRSR" id="PIRSR613078-1"/>
    </source>
</evidence>
<dbReference type="InterPro" id="IPR050275">
    <property type="entry name" value="PGM_Phosphatase"/>
</dbReference>
<dbReference type="InterPro" id="IPR029033">
    <property type="entry name" value="His_PPase_superfam"/>
</dbReference>
<keyword evidence="1" id="KW-0324">Glycolysis</keyword>
<organism evidence="6 7">
    <name type="scientific">Gordonia araii NBRC 100433</name>
    <dbReference type="NCBI Taxonomy" id="1073574"/>
    <lineage>
        <taxon>Bacteria</taxon>
        <taxon>Bacillati</taxon>
        <taxon>Actinomycetota</taxon>
        <taxon>Actinomycetes</taxon>
        <taxon>Mycobacteriales</taxon>
        <taxon>Gordoniaceae</taxon>
        <taxon>Gordonia</taxon>
    </lineage>
</organism>
<dbReference type="InterPro" id="IPR001345">
    <property type="entry name" value="PG/BPGM_mutase_AS"/>
</dbReference>
<reference evidence="6 7" key="1">
    <citation type="submission" date="2011-11" db="EMBL/GenBank/DDBJ databases">
        <title>Whole genome shotgun sequence of Gordonia araii NBRC 100433.</title>
        <authorList>
            <person name="Yoshida Y."/>
            <person name="Hosoyama A."/>
            <person name="Tsuchikane K."/>
            <person name="Katsumata H."/>
            <person name="Yamazaki S."/>
            <person name="Fujita N."/>
        </authorList>
    </citation>
    <scope>NUCLEOTIDE SEQUENCE [LARGE SCALE GENOMIC DNA]</scope>
    <source>
        <strain evidence="6 7">NBRC 100433</strain>
    </source>
</reference>
<feature type="active site" description="Tele-phosphohistidine intermediate" evidence="3">
    <location>
        <position position="9"/>
    </location>
</feature>
<dbReference type="RefSeq" id="WP_007321942.1">
    <property type="nucleotide sequence ID" value="NZ_BAEE01000048.1"/>
</dbReference>
<evidence type="ECO:0000313" key="7">
    <source>
        <dbReference type="Proteomes" id="UP000035088"/>
    </source>
</evidence>
<dbReference type="SMART" id="SM00855">
    <property type="entry name" value="PGAM"/>
    <property type="match status" value="1"/>
</dbReference>
<dbReference type="InterPro" id="IPR013078">
    <property type="entry name" value="His_Pase_superF_clade-1"/>
</dbReference>
<name>G7H1Z2_9ACTN</name>
<feature type="binding site" evidence="4">
    <location>
        <position position="61"/>
    </location>
    <ligand>
        <name>substrate</name>
    </ligand>
</feature>
<gene>
    <name evidence="6" type="ORF">GOARA_048_00690</name>
</gene>
<proteinExistence type="predicted"/>
<dbReference type="Pfam" id="PF00300">
    <property type="entry name" value="His_Phos_1"/>
    <property type="match status" value="1"/>
</dbReference>
<dbReference type="Proteomes" id="UP000035088">
    <property type="component" value="Unassembled WGS sequence"/>
</dbReference>
<evidence type="ECO:0000256" key="1">
    <source>
        <dbReference type="ARBA" id="ARBA00023152"/>
    </source>
</evidence>
<feature type="active site" description="Proton donor/acceptor" evidence="3">
    <location>
        <position position="85"/>
    </location>
</feature>
<dbReference type="OrthoDB" id="9793115at2"/>
<evidence type="ECO:0000256" key="4">
    <source>
        <dbReference type="PIRSR" id="PIRSR613078-2"/>
    </source>
</evidence>
<dbReference type="EMBL" id="BAEE01000048">
    <property type="protein sequence ID" value="GAB09867.1"/>
    <property type="molecule type" value="Genomic_DNA"/>
</dbReference>
<sequence length="225" mass="24367">MPRLYLVRHGETTSNVMRRLDTAMPGAALTDFGVRQAARFALENARADERPTVLVSSVARRAQQTAEVVGNLWGVEPEVADGLHEVQVGDLEDRNDAEAYKAFGEVVEKWHHGDTAVSLPGGESLDDVFGRYLPVIDEVTRKYLVGPEGRDVYVVSHGAAIRLVAARLAEVDPHFAVSNHLPNTGVVELSYAADGDADGTWAAHRWGDRVAPFEPDAEGDASPMG</sequence>
<dbReference type="PANTHER" id="PTHR48100:SF1">
    <property type="entry name" value="HISTIDINE PHOSPHATASE FAMILY PROTEIN-RELATED"/>
    <property type="match status" value="1"/>
</dbReference>
<evidence type="ECO:0000256" key="5">
    <source>
        <dbReference type="PIRSR" id="PIRSR613078-3"/>
    </source>
</evidence>
<evidence type="ECO:0000313" key="6">
    <source>
        <dbReference type="EMBL" id="GAB09867.1"/>
    </source>
</evidence>
<dbReference type="PROSITE" id="PS00175">
    <property type="entry name" value="PG_MUTASE"/>
    <property type="match status" value="1"/>
</dbReference>
<comment type="caution">
    <text evidence="6">The sequence shown here is derived from an EMBL/GenBank/DDBJ whole genome shotgun (WGS) entry which is preliminary data.</text>
</comment>
<keyword evidence="2" id="KW-0413">Isomerase</keyword>
<dbReference type="PANTHER" id="PTHR48100">
    <property type="entry name" value="BROAD-SPECIFICITY PHOSPHATASE YOR283W-RELATED"/>
    <property type="match status" value="1"/>
</dbReference>
<dbReference type="CDD" id="cd07067">
    <property type="entry name" value="HP_PGM_like"/>
    <property type="match status" value="1"/>
</dbReference>
<accession>G7H1Z2</accession>